<accession>A0A077R3L8</accession>
<reference evidence="3" key="1">
    <citation type="journal article" date="2014" name="Genome Biol. Evol.">
        <title>Gene Loss Rather Than Gene Gain Is Associated with a Host Jump from Monocots to Dicots in the Smut Fungus Melanopsichium pennsylvanicum.</title>
        <authorList>
            <person name="Sharma R."/>
            <person name="Mishra B."/>
            <person name="Runge F."/>
            <person name="Thines M."/>
        </authorList>
    </citation>
    <scope>NUCLEOTIDE SEQUENCE</scope>
    <source>
        <strain evidence="3">4</strain>
    </source>
</reference>
<dbReference type="GO" id="GO:0005737">
    <property type="term" value="C:cytoplasm"/>
    <property type="evidence" value="ECO:0007669"/>
    <property type="project" value="TreeGrafter"/>
</dbReference>
<dbReference type="PROSITE" id="PS50181">
    <property type="entry name" value="FBOX"/>
    <property type="match status" value="1"/>
</dbReference>
<dbReference type="SUPFAM" id="SSF81383">
    <property type="entry name" value="F-box domain"/>
    <property type="match status" value="1"/>
</dbReference>
<protein>
    <recommendedName>
        <fullName evidence="2">F-box domain-containing protein</fullName>
    </recommendedName>
</protein>
<evidence type="ECO:0000259" key="2">
    <source>
        <dbReference type="PROSITE" id="PS50181"/>
    </source>
</evidence>
<dbReference type="SUPFAM" id="SSF50998">
    <property type="entry name" value="Quinoprotein alcohol dehydrogenase-like"/>
    <property type="match status" value="1"/>
</dbReference>
<name>A0A077R3L8_9BASI</name>
<feature type="domain" description="F-box" evidence="2">
    <location>
        <begin position="11"/>
        <end position="57"/>
    </location>
</feature>
<dbReference type="Gene3D" id="2.130.10.10">
    <property type="entry name" value="YVTN repeat-like/Quinoprotein amine dehydrogenase"/>
    <property type="match status" value="1"/>
</dbReference>
<dbReference type="GO" id="GO:0019005">
    <property type="term" value="C:SCF ubiquitin ligase complex"/>
    <property type="evidence" value="ECO:0007669"/>
    <property type="project" value="TreeGrafter"/>
</dbReference>
<dbReference type="PANTHER" id="PTHR12874">
    <property type="entry name" value="F-BOX ONLY PROTEIN 48-RELATED"/>
    <property type="match status" value="1"/>
</dbReference>
<feature type="compositionally biased region" description="Polar residues" evidence="1">
    <location>
        <begin position="564"/>
        <end position="576"/>
    </location>
</feature>
<dbReference type="PANTHER" id="PTHR12874:SF9">
    <property type="entry name" value="F-BOX ONLY PROTEIN 48"/>
    <property type="match status" value="1"/>
</dbReference>
<sequence>MSPPHTASIFNDPTESLPKETFTYILSFLPPPSLVQCALVSRNWNELCTDKVLWRSLATRLEYCQLDRVAEERRTGTRVVASVLQHYHRSHEQDPSQDDLLKHTIERYRSRNTTNVFDKCDSWRQLCCRLWQLSSQWLPSRPTPQNPKPESLLLLPKSIPSPSPRTDSLRPVAAMTYLFPRMDVFHTKPEGCGVWRCKLDPEERTIVITCENGGVQVFDHATKKLLWHIPRTATRSSPHLEFSRGWLIFDRLGQGHFEVWRSERLVPDLGRAPDRGHYQRFTILSSSRPILAYRFQFPYLCAASRDGFITIWDVPQQKVVETIPLRGSPHSHGNITYVDFDDDFVFLTGVGAKCVSVFSRSTQEMAWNMGQYFAAGKPPPTTWHFEEIRTFPEPRFSNPAFIREKLVRTSPGPWQAGPSTMNMAQETMTPFQMWSAIHPDLKTKTLLVLGQGTLLLIRDYTKLFKDANQSADMFVEIEFDGVFEYGDAGERYVTREILEDRATAQLTVHEGKAVVVNGKVIIFDMNVKEAELHVEYGSTANALAAPSVEQRDSEAAGKEPLKGQASSSPTRSTQPVWAQVERGFGPAEDGRGFDEGVPPILVYSELYTPVGHSNGDNYADSSSVQMDDVSIYVAADQETMPQWLQEKHISEAGPLGNRSLLRIDFSRRDPIAFSRH</sequence>
<dbReference type="Pfam" id="PF12937">
    <property type="entry name" value="F-box-like"/>
    <property type="match status" value="1"/>
</dbReference>
<evidence type="ECO:0000256" key="1">
    <source>
        <dbReference type="SAM" id="MobiDB-lite"/>
    </source>
</evidence>
<evidence type="ECO:0000313" key="3">
    <source>
        <dbReference type="EMBL" id="CDI53443.1"/>
    </source>
</evidence>
<feature type="region of interest" description="Disordered" evidence="1">
    <location>
        <begin position="545"/>
        <end position="576"/>
    </location>
</feature>
<dbReference type="InterPro" id="IPR001810">
    <property type="entry name" value="F-box_dom"/>
</dbReference>
<dbReference type="SMART" id="SM00256">
    <property type="entry name" value="FBOX"/>
    <property type="match status" value="1"/>
</dbReference>
<dbReference type="InterPro" id="IPR011047">
    <property type="entry name" value="Quinoprotein_ADH-like_sf"/>
</dbReference>
<dbReference type="EMBL" id="HG529578">
    <property type="protein sequence ID" value="CDI53443.1"/>
    <property type="molecule type" value="Genomic_DNA"/>
</dbReference>
<proteinExistence type="predicted"/>
<dbReference type="Gene3D" id="1.20.1280.50">
    <property type="match status" value="1"/>
</dbReference>
<feature type="compositionally biased region" description="Basic and acidic residues" evidence="1">
    <location>
        <begin position="549"/>
        <end position="561"/>
    </location>
</feature>
<dbReference type="AlphaFoldDB" id="A0A077R3L8"/>
<dbReference type="GO" id="GO:0031146">
    <property type="term" value="P:SCF-dependent proteasomal ubiquitin-dependent protein catabolic process"/>
    <property type="evidence" value="ECO:0007669"/>
    <property type="project" value="TreeGrafter"/>
</dbReference>
<dbReference type="CDD" id="cd09917">
    <property type="entry name" value="F-box_SF"/>
    <property type="match status" value="1"/>
</dbReference>
<dbReference type="InterPro" id="IPR036047">
    <property type="entry name" value="F-box-like_dom_sf"/>
</dbReference>
<organism evidence="3">
    <name type="scientific">Melanopsichium pennsylvanicum 4</name>
    <dbReference type="NCBI Taxonomy" id="1398559"/>
    <lineage>
        <taxon>Eukaryota</taxon>
        <taxon>Fungi</taxon>
        <taxon>Dikarya</taxon>
        <taxon>Basidiomycota</taxon>
        <taxon>Ustilaginomycotina</taxon>
        <taxon>Ustilaginomycetes</taxon>
        <taxon>Ustilaginales</taxon>
        <taxon>Ustilaginaceae</taxon>
        <taxon>Melanopsichium</taxon>
    </lineage>
</organism>
<dbReference type="InterPro" id="IPR015943">
    <property type="entry name" value="WD40/YVTN_repeat-like_dom_sf"/>
</dbReference>